<comment type="caution">
    <text evidence="1">The sequence shown here is derived from an EMBL/GenBank/DDBJ whole genome shotgun (WGS) entry which is preliminary data.</text>
</comment>
<dbReference type="Proteomes" id="UP000521943">
    <property type="component" value="Unassembled WGS sequence"/>
</dbReference>
<keyword evidence="2" id="KW-1185">Reference proteome</keyword>
<dbReference type="EMBL" id="JACGCI010000166">
    <property type="protein sequence ID" value="KAF6742844.1"/>
    <property type="molecule type" value="Genomic_DNA"/>
</dbReference>
<organism evidence="1 2">
    <name type="scientific">Ephemerocybe angulata</name>
    <dbReference type="NCBI Taxonomy" id="980116"/>
    <lineage>
        <taxon>Eukaryota</taxon>
        <taxon>Fungi</taxon>
        <taxon>Dikarya</taxon>
        <taxon>Basidiomycota</taxon>
        <taxon>Agaricomycotina</taxon>
        <taxon>Agaricomycetes</taxon>
        <taxon>Agaricomycetidae</taxon>
        <taxon>Agaricales</taxon>
        <taxon>Agaricineae</taxon>
        <taxon>Psathyrellaceae</taxon>
        <taxon>Ephemerocybe</taxon>
    </lineage>
</organism>
<dbReference type="AlphaFoldDB" id="A0A8H6H9F4"/>
<sequence length="305" mass="33158">MSRCPSQGLPSFKSHAHPFFSATTIALPHLLKFVHSMGSSSSLSCVTMSRLGRARRAPRWTRVFDLPLPSPSSPLPDIHDSDGTEHDQHPVVGAVLDNGRILLSGVEFAVRHGVLKSHDADSRAKTTLRRNATDVVLDMCVACARLPERGEGRDVWLCAWTAARHGMDGHGGARIVGGDLPLLFRHSNPRREHLVPPDVVHDGPSPLSLTCVACAGTPEWGENREDWLGSWTAGWMVFGAHASLEGASSWGIGMEWRWGEGLGFGPWYKAAPLSPTDAVAPRQHSLDSFHRRLVAPLQLPGIVVL</sequence>
<evidence type="ECO:0000313" key="2">
    <source>
        <dbReference type="Proteomes" id="UP000521943"/>
    </source>
</evidence>
<reference evidence="1 2" key="1">
    <citation type="submission" date="2020-07" db="EMBL/GenBank/DDBJ databases">
        <title>Comparative genomics of pyrophilous fungi reveals a link between fire events and developmental genes.</title>
        <authorList>
            <consortium name="DOE Joint Genome Institute"/>
            <person name="Steindorff A.S."/>
            <person name="Carver A."/>
            <person name="Calhoun S."/>
            <person name="Stillman K."/>
            <person name="Liu H."/>
            <person name="Lipzen A."/>
            <person name="Pangilinan J."/>
            <person name="Labutti K."/>
            <person name="Bruns T.D."/>
            <person name="Grigoriev I.V."/>
        </authorList>
    </citation>
    <scope>NUCLEOTIDE SEQUENCE [LARGE SCALE GENOMIC DNA]</scope>
    <source>
        <strain evidence="1 2">CBS 144469</strain>
    </source>
</reference>
<accession>A0A8H6H9F4</accession>
<evidence type="ECO:0000313" key="1">
    <source>
        <dbReference type="EMBL" id="KAF6742844.1"/>
    </source>
</evidence>
<protein>
    <submittedName>
        <fullName evidence="1">Uncharacterized protein</fullName>
    </submittedName>
</protein>
<gene>
    <name evidence="1" type="ORF">DFP72DRAFT_1081226</name>
</gene>
<name>A0A8H6H9F4_9AGAR</name>
<proteinExistence type="predicted"/>